<dbReference type="EMBL" id="RJVG01000007">
    <property type="protein sequence ID" value="ROR27204.1"/>
    <property type="molecule type" value="Genomic_DNA"/>
</dbReference>
<evidence type="ECO:0000313" key="3">
    <source>
        <dbReference type="Proteomes" id="UP000273083"/>
    </source>
</evidence>
<organism evidence="2 3">
    <name type="scientific">Mobilisporobacter senegalensis</name>
    <dbReference type="NCBI Taxonomy" id="1329262"/>
    <lineage>
        <taxon>Bacteria</taxon>
        <taxon>Bacillati</taxon>
        <taxon>Bacillota</taxon>
        <taxon>Clostridia</taxon>
        <taxon>Lachnospirales</taxon>
        <taxon>Lachnospiraceae</taxon>
        <taxon>Mobilisporobacter</taxon>
    </lineage>
</organism>
<dbReference type="Proteomes" id="UP000273083">
    <property type="component" value="Unassembled WGS sequence"/>
</dbReference>
<protein>
    <submittedName>
        <fullName evidence="2">Uncharacterized protein</fullName>
    </submittedName>
</protein>
<keyword evidence="1" id="KW-1133">Transmembrane helix</keyword>
<keyword evidence="1" id="KW-0472">Membrane</keyword>
<evidence type="ECO:0000256" key="1">
    <source>
        <dbReference type="SAM" id="Phobius"/>
    </source>
</evidence>
<feature type="transmembrane region" description="Helical" evidence="1">
    <location>
        <begin position="7"/>
        <end position="29"/>
    </location>
</feature>
<sequence length="146" mass="16449">MNKIYRILPVIHAFVGVGAIAGGLGAILNPNEPMGMSTQYLKNSPFDNFFIPGLILFTVIGLGNILSAILFRYKLKYQGYISSIFSWALIIWIVVQCIMLWAIGILHILYFIIGLIEALLSFLILLEQRLFPANIVLLIYNKFKKA</sequence>
<feature type="transmembrane region" description="Helical" evidence="1">
    <location>
        <begin position="83"/>
        <end position="102"/>
    </location>
</feature>
<dbReference type="OrthoDB" id="1909107at2"/>
<accession>A0A3N1XKF4</accession>
<proteinExistence type="predicted"/>
<comment type="caution">
    <text evidence="2">The sequence shown here is derived from an EMBL/GenBank/DDBJ whole genome shotgun (WGS) entry which is preliminary data.</text>
</comment>
<feature type="transmembrane region" description="Helical" evidence="1">
    <location>
        <begin position="108"/>
        <end position="126"/>
    </location>
</feature>
<feature type="transmembrane region" description="Helical" evidence="1">
    <location>
        <begin position="49"/>
        <end position="71"/>
    </location>
</feature>
<evidence type="ECO:0000313" key="2">
    <source>
        <dbReference type="EMBL" id="ROR27204.1"/>
    </source>
</evidence>
<name>A0A3N1XKF4_9FIRM</name>
<keyword evidence="3" id="KW-1185">Reference proteome</keyword>
<dbReference type="AlphaFoldDB" id="A0A3N1XKF4"/>
<gene>
    <name evidence="2" type="ORF">EDD66_107118</name>
</gene>
<dbReference type="RefSeq" id="WP_123609899.1">
    <property type="nucleotide sequence ID" value="NZ_RJVG01000007.1"/>
</dbReference>
<reference evidence="2 3" key="1">
    <citation type="submission" date="2018-11" db="EMBL/GenBank/DDBJ databases">
        <title>Genomic Encyclopedia of Type Strains, Phase IV (KMG-IV): sequencing the most valuable type-strain genomes for metagenomic binning, comparative biology and taxonomic classification.</title>
        <authorList>
            <person name="Goeker M."/>
        </authorList>
    </citation>
    <scope>NUCLEOTIDE SEQUENCE [LARGE SCALE GENOMIC DNA]</scope>
    <source>
        <strain evidence="2 3">DSM 26537</strain>
    </source>
</reference>
<keyword evidence="1" id="KW-0812">Transmembrane</keyword>